<dbReference type="PANTHER" id="PTHR34580">
    <property type="match status" value="1"/>
</dbReference>
<accession>A0A1H4B7J3</accession>
<dbReference type="STRING" id="283786.SAMN04487990_11375"/>
<dbReference type="Proteomes" id="UP000198846">
    <property type="component" value="Unassembled WGS sequence"/>
</dbReference>
<dbReference type="Pfam" id="PF13280">
    <property type="entry name" value="WYL"/>
    <property type="match status" value="1"/>
</dbReference>
<organism evidence="4 5">
    <name type="scientific">Bizionia paragorgiae</name>
    <dbReference type="NCBI Taxonomy" id="283786"/>
    <lineage>
        <taxon>Bacteria</taxon>
        <taxon>Pseudomonadati</taxon>
        <taxon>Bacteroidota</taxon>
        <taxon>Flavobacteriia</taxon>
        <taxon>Flavobacteriales</taxon>
        <taxon>Flavobacteriaceae</taxon>
        <taxon>Bizionia</taxon>
    </lineage>
</organism>
<dbReference type="InterPro" id="IPR036388">
    <property type="entry name" value="WH-like_DNA-bd_sf"/>
</dbReference>
<dbReference type="InterPro" id="IPR036390">
    <property type="entry name" value="WH_DNA-bd_sf"/>
</dbReference>
<keyword evidence="5" id="KW-1185">Reference proteome</keyword>
<name>A0A1H4B7J3_BIZPA</name>
<gene>
    <name evidence="4" type="ORF">SAMN04487990_11375</name>
</gene>
<proteinExistence type="predicted"/>
<evidence type="ECO:0000256" key="1">
    <source>
        <dbReference type="ARBA" id="ARBA00023015"/>
    </source>
</evidence>
<dbReference type="PROSITE" id="PS52050">
    <property type="entry name" value="WYL"/>
    <property type="match status" value="1"/>
</dbReference>
<dbReference type="InterPro" id="IPR026881">
    <property type="entry name" value="WYL_dom"/>
</dbReference>
<feature type="domain" description="HTH deoR-type" evidence="3">
    <location>
        <begin position="7"/>
        <end position="62"/>
    </location>
</feature>
<dbReference type="InterPro" id="IPR013196">
    <property type="entry name" value="HTH_11"/>
</dbReference>
<reference evidence="4 5" key="1">
    <citation type="submission" date="2016-10" db="EMBL/GenBank/DDBJ databases">
        <authorList>
            <person name="de Groot N.N."/>
        </authorList>
    </citation>
    <scope>NUCLEOTIDE SEQUENCE [LARGE SCALE GENOMIC DNA]</scope>
    <source>
        <strain evidence="4 5">DSM 23842</strain>
    </source>
</reference>
<dbReference type="GO" id="GO:0003700">
    <property type="term" value="F:DNA-binding transcription factor activity"/>
    <property type="evidence" value="ECO:0007669"/>
    <property type="project" value="InterPro"/>
</dbReference>
<evidence type="ECO:0000313" key="5">
    <source>
        <dbReference type="Proteomes" id="UP000198846"/>
    </source>
</evidence>
<dbReference type="InterPro" id="IPR001034">
    <property type="entry name" value="DeoR_HTH"/>
</dbReference>
<dbReference type="PANTHER" id="PTHR34580:SF1">
    <property type="entry name" value="PROTEIN PAFC"/>
    <property type="match status" value="1"/>
</dbReference>
<dbReference type="OrthoDB" id="9815009at2"/>
<dbReference type="PROSITE" id="PS51000">
    <property type="entry name" value="HTH_DEOR_2"/>
    <property type="match status" value="1"/>
</dbReference>
<dbReference type="Pfam" id="PF08279">
    <property type="entry name" value="HTH_11"/>
    <property type="match status" value="1"/>
</dbReference>
<evidence type="ECO:0000313" key="4">
    <source>
        <dbReference type="EMBL" id="SEA44079.1"/>
    </source>
</evidence>
<dbReference type="InterPro" id="IPR051534">
    <property type="entry name" value="CBASS_pafABC_assoc_protein"/>
</dbReference>
<sequence length="253" mass="29590">MDKEKPRLVRLTAILTQLQSKRIVTAKDIAEKHNVSTRTVYRDIRTLEKSGIPIVTEEGKGYSIMEGYKIPPVMFTQDEANALITAEQLINKNKDQSLTEQYESAVNKIKSVLKYNQKEKTEILTNRIQVRNNRENEKTSNYLIKLQSTISNYQVVRMDYLSLQNKKSQREIEPFALYTTQENWVLIAFCKQKNDFRAFRLDCIQKLQILEKNFEPHKITLQQYLENCNSKYKNTLDTPLSQGQSNFALNQKI</sequence>
<evidence type="ECO:0000256" key="2">
    <source>
        <dbReference type="ARBA" id="ARBA00023163"/>
    </source>
</evidence>
<dbReference type="Gene3D" id="1.10.10.10">
    <property type="entry name" value="Winged helix-like DNA-binding domain superfamily/Winged helix DNA-binding domain"/>
    <property type="match status" value="1"/>
</dbReference>
<dbReference type="SUPFAM" id="SSF46785">
    <property type="entry name" value="Winged helix' DNA-binding domain"/>
    <property type="match status" value="1"/>
</dbReference>
<keyword evidence="2" id="KW-0804">Transcription</keyword>
<dbReference type="EMBL" id="FNQK01000013">
    <property type="protein sequence ID" value="SEA44079.1"/>
    <property type="molecule type" value="Genomic_DNA"/>
</dbReference>
<evidence type="ECO:0000259" key="3">
    <source>
        <dbReference type="PROSITE" id="PS51000"/>
    </source>
</evidence>
<dbReference type="RefSeq" id="WP_092134981.1">
    <property type="nucleotide sequence ID" value="NZ_FNQK01000013.1"/>
</dbReference>
<keyword evidence="1" id="KW-0805">Transcription regulation</keyword>
<dbReference type="AlphaFoldDB" id="A0A1H4B7J3"/>
<protein>
    <submittedName>
        <fullName evidence="4">HTH domain-containing protein</fullName>
    </submittedName>
</protein>